<dbReference type="EMBL" id="ML006434">
    <property type="protein sequence ID" value="RKP16542.1"/>
    <property type="molecule type" value="Genomic_DNA"/>
</dbReference>
<sequence length="193" mass="22136">MNKVNSELKVPYVNYKYIPRIRVYKTILFYSIRGIKTFFSKVSVPLPRYSEISLMAKVVPRNFRLLEELEKGEKGIGDGTISYGLANSDDMMMRDWNGTIIGPQMTVHEFRIYSLKILCGDNYPDAPPEISFISKINLNCVNQTTGKVESSKLQCLKEWKRSYTIETVLTELKKEMSSPSNRKLVQPAEGTTF</sequence>
<keyword evidence="1" id="KW-0833">Ubl conjugation pathway</keyword>
<dbReference type="HOGENOM" id="CLU_063065_4_0_1"/>
<gene>
    <name evidence="3" type="ORF">O9G_000823</name>
    <name evidence="4" type="ORF">ROZALSC1DRAFT_31541</name>
</gene>
<evidence type="ECO:0000256" key="1">
    <source>
        <dbReference type="ARBA" id="ARBA00022786"/>
    </source>
</evidence>
<dbReference type="GO" id="GO:0006301">
    <property type="term" value="P:DNA damage tolerance"/>
    <property type="evidence" value="ECO:0007669"/>
    <property type="project" value="EnsemblFungi"/>
</dbReference>
<dbReference type="GO" id="GO:0000209">
    <property type="term" value="P:protein polyubiquitination"/>
    <property type="evidence" value="ECO:0007669"/>
    <property type="project" value="EnsemblFungi"/>
</dbReference>
<keyword evidence="5" id="KW-1185">Reference proteome</keyword>
<dbReference type="GO" id="GO:0010994">
    <property type="term" value="P:free ubiquitin chain polymerization"/>
    <property type="evidence" value="ECO:0007669"/>
    <property type="project" value="EnsemblFungi"/>
</dbReference>
<dbReference type="GO" id="GO:0005634">
    <property type="term" value="C:nucleus"/>
    <property type="evidence" value="ECO:0007669"/>
    <property type="project" value="EnsemblFungi"/>
</dbReference>
<dbReference type="EMBL" id="KE561117">
    <property type="protein sequence ID" value="EPZ32748.1"/>
    <property type="molecule type" value="Genomic_DNA"/>
</dbReference>
<reference evidence="4" key="3">
    <citation type="submission" date="2018-08" db="EMBL/GenBank/DDBJ databases">
        <title>Leveraging single-cell genomics to expand the Fungal Tree of Life.</title>
        <authorList>
            <consortium name="DOE Joint Genome Institute"/>
            <person name="Ahrendt S.R."/>
            <person name="Quandt C.A."/>
            <person name="Ciobanu D."/>
            <person name="Clum A."/>
            <person name="Salamov A."/>
            <person name="Andreopoulos B."/>
            <person name="Cheng J.-F."/>
            <person name="Woyke T."/>
            <person name="Pelin A."/>
            <person name="Henrissat B."/>
            <person name="Reynolds N."/>
            <person name="Benny G.L."/>
            <person name="Smith M.E."/>
            <person name="James T.Y."/>
            <person name="Grigoriev I.V."/>
        </authorList>
    </citation>
    <scope>NUCLEOTIDE SEQUENCE</scope>
    <source>
        <strain evidence="4">CSF55</strain>
    </source>
</reference>
<dbReference type="OrthoDB" id="6508832at2759"/>
<dbReference type="Pfam" id="PF00179">
    <property type="entry name" value="UQ_con"/>
    <property type="match status" value="1"/>
</dbReference>
<evidence type="ECO:0000259" key="2">
    <source>
        <dbReference type="PROSITE" id="PS50127"/>
    </source>
</evidence>
<evidence type="ECO:0000313" key="6">
    <source>
        <dbReference type="Proteomes" id="UP000281549"/>
    </source>
</evidence>
<organism evidence="3 5">
    <name type="scientific">Rozella allomycis (strain CSF55)</name>
    <dbReference type="NCBI Taxonomy" id="988480"/>
    <lineage>
        <taxon>Eukaryota</taxon>
        <taxon>Fungi</taxon>
        <taxon>Fungi incertae sedis</taxon>
        <taxon>Cryptomycota</taxon>
        <taxon>Cryptomycota incertae sedis</taxon>
        <taxon>Rozella</taxon>
    </lineage>
</organism>
<dbReference type="GO" id="GO:0031371">
    <property type="term" value="C:ubiquitin conjugating enzyme complex"/>
    <property type="evidence" value="ECO:0007669"/>
    <property type="project" value="EnsemblFungi"/>
</dbReference>
<dbReference type="STRING" id="988480.A0A075AR84"/>
<feature type="domain" description="UBC core" evidence="2">
    <location>
        <begin position="60"/>
        <end position="193"/>
    </location>
</feature>
<dbReference type="OMA" id="GPESCSY"/>
<dbReference type="PROSITE" id="PS50127">
    <property type="entry name" value="UBC_2"/>
    <property type="match status" value="1"/>
</dbReference>
<reference evidence="3 5" key="1">
    <citation type="journal article" date="2013" name="Curr. Biol.">
        <title>Shared signatures of parasitism and phylogenomics unite Cryptomycota and microsporidia.</title>
        <authorList>
            <person name="James T.Y."/>
            <person name="Pelin A."/>
            <person name="Bonen L."/>
            <person name="Ahrendt S."/>
            <person name="Sain D."/>
            <person name="Corradi N."/>
            <person name="Stajich J.E."/>
        </authorList>
    </citation>
    <scope>NUCLEOTIDE SEQUENCE [LARGE SCALE GENOMIC DNA]</scope>
    <source>
        <strain evidence="3">CSF55</strain>
        <strain evidence="3">CSF55</strain>
    </source>
</reference>
<dbReference type="FunFam" id="3.10.110.10:FF:000026">
    <property type="entry name" value="Ubiquitin-conjugating enzyme E2 variant"/>
    <property type="match status" value="1"/>
</dbReference>
<dbReference type="SUPFAM" id="SSF54495">
    <property type="entry name" value="UBC-like"/>
    <property type="match status" value="1"/>
</dbReference>
<dbReference type="GO" id="GO:0000329">
    <property type="term" value="C:fungal-type vacuole membrane"/>
    <property type="evidence" value="ECO:0007669"/>
    <property type="project" value="EnsemblFungi"/>
</dbReference>
<evidence type="ECO:0000313" key="5">
    <source>
        <dbReference type="Proteomes" id="UP000030755"/>
    </source>
</evidence>
<evidence type="ECO:0000313" key="4">
    <source>
        <dbReference type="EMBL" id="RKP16542.1"/>
    </source>
</evidence>
<reference evidence="6" key="2">
    <citation type="journal article" date="2018" name="Nat. Microbiol.">
        <title>Leveraging single-cell genomics to expand the fungal tree of life.</title>
        <authorList>
            <person name="Ahrendt S.R."/>
            <person name="Quandt C.A."/>
            <person name="Ciobanu D."/>
            <person name="Clum A."/>
            <person name="Salamov A."/>
            <person name="Andreopoulos B."/>
            <person name="Cheng J.F."/>
            <person name="Woyke T."/>
            <person name="Pelin A."/>
            <person name="Henrissat B."/>
            <person name="Reynolds N.K."/>
            <person name="Benny G.L."/>
            <person name="Smith M.E."/>
            <person name="James T.Y."/>
            <person name="Grigoriev I.V."/>
        </authorList>
    </citation>
    <scope>NUCLEOTIDE SEQUENCE [LARGE SCALE GENOMIC DNA]</scope>
    <source>
        <strain evidence="6">CSF55</strain>
    </source>
</reference>
<dbReference type="InterPro" id="IPR016135">
    <property type="entry name" value="UBQ-conjugating_enzyme/RWD"/>
</dbReference>
<dbReference type="InterPro" id="IPR000608">
    <property type="entry name" value="UBC"/>
</dbReference>
<dbReference type="Gene3D" id="3.10.110.10">
    <property type="entry name" value="Ubiquitin Conjugating Enzyme"/>
    <property type="match status" value="1"/>
</dbReference>
<dbReference type="PANTHER" id="PTHR24068">
    <property type="entry name" value="UBIQUITIN-CONJUGATING ENZYME E2"/>
    <property type="match status" value="1"/>
</dbReference>
<dbReference type="GO" id="GO:0044395">
    <property type="term" value="P:protein targeting to vacuolar membrane"/>
    <property type="evidence" value="ECO:0007669"/>
    <property type="project" value="EnsemblFungi"/>
</dbReference>
<dbReference type="CDD" id="cd23807">
    <property type="entry name" value="UEV_UBE2V"/>
    <property type="match status" value="1"/>
</dbReference>
<dbReference type="AlphaFoldDB" id="A0A075AR84"/>
<dbReference type="Proteomes" id="UP000281549">
    <property type="component" value="Unassembled WGS sequence"/>
</dbReference>
<dbReference type="Proteomes" id="UP000030755">
    <property type="component" value="Unassembled WGS sequence"/>
</dbReference>
<accession>A0A075AR84</accession>
<dbReference type="SMART" id="SM00212">
    <property type="entry name" value="UBCc"/>
    <property type="match status" value="1"/>
</dbReference>
<evidence type="ECO:0000313" key="3">
    <source>
        <dbReference type="EMBL" id="EPZ32748.1"/>
    </source>
</evidence>
<dbReference type="GO" id="GO:0061631">
    <property type="term" value="F:ubiquitin conjugating enzyme activity"/>
    <property type="evidence" value="ECO:0007669"/>
    <property type="project" value="EnsemblFungi"/>
</dbReference>
<name>A0A075AR84_ROZAC</name>
<proteinExistence type="predicted"/>
<protein>
    <submittedName>
        <fullName evidence="4">UBC-like protein</fullName>
    </submittedName>
    <submittedName>
        <fullName evidence="3">Ubiquitin-conjugating enzyme/RWD-like domain-containing protein</fullName>
    </submittedName>
</protein>